<organism evidence="3 4">
    <name type="scientific">Actinidia rufa</name>
    <dbReference type="NCBI Taxonomy" id="165716"/>
    <lineage>
        <taxon>Eukaryota</taxon>
        <taxon>Viridiplantae</taxon>
        <taxon>Streptophyta</taxon>
        <taxon>Embryophyta</taxon>
        <taxon>Tracheophyta</taxon>
        <taxon>Spermatophyta</taxon>
        <taxon>Magnoliopsida</taxon>
        <taxon>eudicotyledons</taxon>
        <taxon>Gunneridae</taxon>
        <taxon>Pentapetalae</taxon>
        <taxon>asterids</taxon>
        <taxon>Ericales</taxon>
        <taxon>Actinidiaceae</taxon>
        <taxon>Actinidia</taxon>
    </lineage>
</organism>
<feature type="region of interest" description="Disordered" evidence="2">
    <location>
        <begin position="1"/>
        <end position="34"/>
    </location>
</feature>
<evidence type="ECO:0000313" key="3">
    <source>
        <dbReference type="EMBL" id="GFY85266.1"/>
    </source>
</evidence>
<gene>
    <name evidence="3" type="ORF">Acr_04g0000040</name>
</gene>
<dbReference type="EMBL" id="BJWL01000004">
    <property type="protein sequence ID" value="GFY85266.1"/>
    <property type="molecule type" value="Genomic_DNA"/>
</dbReference>
<dbReference type="OrthoDB" id="10522524at2759"/>
<feature type="compositionally biased region" description="Basic residues" evidence="2">
    <location>
        <begin position="7"/>
        <end position="16"/>
    </location>
</feature>
<keyword evidence="4" id="KW-1185">Reference proteome</keyword>
<reference evidence="3 4" key="1">
    <citation type="submission" date="2019-07" db="EMBL/GenBank/DDBJ databases">
        <title>De Novo Assembly of kiwifruit Actinidia rufa.</title>
        <authorList>
            <person name="Sugita-Konishi S."/>
            <person name="Sato K."/>
            <person name="Mori E."/>
            <person name="Abe Y."/>
            <person name="Kisaki G."/>
            <person name="Hamano K."/>
            <person name="Suezawa K."/>
            <person name="Otani M."/>
            <person name="Fukuda T."/>
            <person name="Manabe T."/>
            <person name="Gomi K."/>
            <person name="Tabuchi M."/>
            <person name="Akimitsu K."/>
            <person name="Kataoka I."/>
        </authorList>
    </citation>
    <scope>NUCLEOTIDE SEQUENCE [LARGE SCALE GENOMIC DNA]</scope>
    <source>
        <strain evidence="4">cv. Fuchu</strain>
    </source>
</reference>
<comment type="caution">
    <text evidence="3">The sequence shown here is derived from an EMBL/GenBank/DDBJ whole genome shotgun (WGS) entry which is preliminary data.</text>
</comment>
<name>A0A7J0EGD8_9ERIC</name>
<keyword evidence="1" id="KW-0175">Coiled coil</keyword>
<proteinExistence type="predicted"/>
<evidence type="ECO:0000256" key="2">
    <source>
        <dbReference type="SAM" id="MobiDB-lite"/>
    </source>
</evidence>
<sequence length="189" mass="21357">MPPLEAKKKKVMKPRRTGSMGAKPVLAPKEGTSANPDHVLWPIASILENPSVAEKLLEGVIPPLDKEEVEKLDLDLAISTLFHGVELEGQVADIGAREQKAIKELKRMKEDRDATIQKLEEENTELKVKEVLTKKSIIEEYKSSDDFQEAMEQVASRYFGEGFDLCKKQVEHLYLELDLQDMQIDDELA</sequence>
<feature type="coiled-coil region" evidence="1">
    <location>
        <begin position="102"/>
        <end position="129"/>
    </location>
</feature>
<accession>A0A7J0EGD8</accession>
<protein>
    <submittedName>
        <fullName evidence="3">Uncharacterized protein</fullName>
    </submittedName>
</protein>
<evidence type="ECO:0000313" key="4">
    <source>
        <dbReference type="Proteomes" id="UP000585474"/>
    </source>
</evidence>
<dbReference type="AlphaFoldDB" id="A0A7J0EGD8"/>
<evidence type="ECO:0000256" key="1">
    <source>
        <dbReference type="SAM" id="Coils"/>
    </source>
</evidence>
<dbReference type="Proteomes" id="UP000585474">
    <property type="component" value="Unassembled WGS sequence"/>
</dbReference>